<accession>A0A1M6JSA6</accession>
<dbReference type="AlphaFoldDB" id="A0A1M6JSA6"/>
<dbReference type="EMBL" id="FRAA01000001">
    <property type="protein sequence ID" value="SHJ49533.1"/>
    <property type="molecule type" value="Genomic_DNA"/>
</dbReference>
<keyword evidence="2" id="KW-1185">Reference proteome</keyword>
<dbReference type="Proteomes" id="UP000184474">
    <property type="component" value="Unassembled WGS sequence"/>
</dbReference>
<gene>
    <name evidence="1" type="ORF">SAMN04488028_101301</name>
</gene>
<name>A0A1M6JSA6_REIAG</name>
<evidence type="ECO:0000313" key="2">
    <source>
        <dbReference type="Proteomes" id="UP000184474"/>
    </source>
</evidence>
<proteinExistence type="predicted"/>
<protein>
    <submittedName>
        <fullName evidence="1">Uncharacterized protein</fullName>
    </submittedName>
</protein>
<sequence>MPMKTIEEHTTVVYITCYDGFFFTKKLTQEQVNIPPRNN</sequence>
<dbReference type="STRING" id="156994.SAMN04488028_101301"/>
<organism evidence="1 2">
    <name type="scientific">Reichenbachiella agariperforans</name>
    <dbReference type="NCBI Taxonomy" id="156994"/>
    <lineage>
        <taxon>Bacteria</taxon>
        <taxon>Pseudomonadati</taxon>
        <taxon>Bacteroidota</taxon>
        <taxon>Cytophagia</taxon>
        <taxon>Cytophagales</taxon>
        <taxon>Reichenbachiellaceae</taxon>
        <taxon>Reichenbachiella</taxon>
    </lineage>
</organism>
<reference evidence="2" key="1">
    <citation type="submission" date="2016-11" db="EMBL/GenBank/DDBJ databases">
        <authorList>
            <person name="Varghese N."/>
            <person name="Submissions S."/>
        </authorList>
    </citation>
    <scope>NUCLEOTIDE SEQUENCE [LARGE SCALE GENOMIC DNA]</scope>
    <source>
        <strain evidence="2">DSM 26134</strain>
    </source>
</reference>
<evidence type="ECO:0000313" key="1">
    <source>
        <dbReference type="EMBL" id="SHJ49533.1"/>
    </source>
</evidence>